<dbReference type="Pfam" id="PF00078">
    <property type="entry name" value="RVT_1"/>
    <property type="match status" value="1"/>
</dbReference>
<dbReference type="InterPro" id="IPR021109">
    <property type="entry name" value="Peptidase_aspartic_dom_sf"/>
</dbReference>
<evidence type="ECO:0000256" key="5">
    <source>
        <dbReference type="ARBA" id="ARBA00022722"/>
    </source>
</evidence>
<dbReference type="PANTHER" id="PTHR37984:SF5">
    <property type="entry name" value="PROTEIN NYNRIN-LIKE"/>
    <property type="match status" value="1"/>
</dbReference>
<protein>
    <recommendedName>
        <fullName evidence="1">RNA-directed DNA polymerase</fullName>
        <ecNumber evidence="1">2.7.7.49</ecNumber>
    </recommendedName>
</protein>
<name>A0AAD8R258_LOLMU</name>
<dbReference type="InterPro" id="IPR005162">
    <property type="entry name" value="Retrotrans_gag_dom"/>
</dbReference>
<keyword evidence="16" id="KW-0862">Zinc</keyword>
<dbReference type="FunFam" id="3.10.20.370:FF:000001">
    <property type="entry name" value="Retrovirus-related Pol polyprotein from transposon 17.6-like protein"/>
    <property type="match status" value="1"/>
</dbReference>
<dbReference type="PROSITE" id="PS50158">
    <property type="entry name" value="ZF_CCHC"/>
    <property type="match status" value="2"/>
</dbReference>
<dbReference type="InterPro" id="IPR036875">
    <property type="entry name" value="Znf_CCHC_sf"/>
</dbReference>
<feature type="compositionally biased region" description="Basic and acidic residues" evidence="17">
    <location>
        <begin position="707"/>
        <end position="718"/>
    </location>
</feature>
<evidence type="ECO:0000256" key="6">
    <source>
        <dbReference type="ARBA" id="ARBA00022723"/>
    </source>
</evidence>
<keyword evidence="14" id="KW-0238">DNA-binding</keyword>
<dbReference type="InterPro" id="IPR001878">
    <property type="entry name" value="Znf_CCHC"/>
</dbReference>
<keyword evidence="13" id="KW-0239">DNA-directed DNA polymerase</keyword>
<feature type="region of interest" description="Disordered" evidence="17">
    <location>
        <begin position="707"/>
        <end position="750"/>
    </location>
</feature>
<feature type="compositionally biased region" description="Polar residues" evidence="17">
    <location>
        <begin position="737"/>
        <end position="748"/>
    </location>
</feature>
<dbReference type="InterPro" id="IPR000477">
    <property type="entry name" value="RT_dom"/>
</dbReference>
<dbReference type="Proteomes" id="UP001231189">
    <property type="component" value="Unassembled WGS sequence"/>
</dbReference>
<proteinExistence type="predicted"/>
<gene>
    <name evidence="21" type="ORF">QYE76_036298</name>
</gene>
<dbReference type="InterPro" id="IPR041588">
    <property type="entry name" value="Integrase_H2C2"/>
</dbReference>
<dbReference type="InterPro" id="IPR041373">
    <property type="entry name" value="RT_RNaseH"/>
</dbReference>
<dbReference type="InterPro" id="IPR043128">
    <property type="entry name" value="Rev_trsase/Diguanyl_cyclase"/>
</dbReference>
<dbReference type="Pfam" id="PF17921">
    <property type="entry name" value="Integrase_H2C2"/>
    <property type="match status" value="1"/>
</dbReference>
<dbReference type="SUPFAM" id="SSF56672">
    <property type="entry name" value="DNA/RNA polymerases"/>
    <property type="match status" value="1"/>
</dbReference>
<dbReference type="InterPro" id="IPR036397">
    <property type="entry name" value="RNaseH_sf"/>
</dbReference>
<reference evidence="21" key="1">
    <citation type="submission" date="2023-07" db="EMBL/GenBank/DDBJ databases">
        <title>A chromosome-level genome assembly of Lolium multiflorum.</title>
        <authorList>
            <person name="Chen Y."/>
            <person name="Copetti D."/>
            <person name="Kolliker R."/>
            <person name="Studer B."/>
        </authorList>
    </citation>
    <scope>NUCLEOTIDE SEQUENCE</scope>
    <source>
        <strain evidence="21">02402/16</strain>
        <tissue evidence="21">Leaf</tissue>
    </source>
</reference>
<dbReference type="CDD" id="cd01647">
    <property type="entry name" value="RT_LTR"/>
    <property type="match status" value="1"/>
</dbReference>
<feature type="compositionally biased region" description="Low complexity" evidence="17">
    <location>
        <begin position="807"/>
        <end position="827"/>
    </location>
</feature>
<dbReference type="SUPFAM" id="SSF53098">
    <property type="entry name" value="Ribonuclease H-like"/>
    <property type="match status" value="1"/>
</dbReference>
<evidence type="ECO:0000256" key="10">
    <source>
        <dbReference type="ARBA" id="ARBA00022842"/>
    </source>
</evidence>
<dbReference type="GO" id="GO:0004519">
    <property type="term" value="F:endonuclease activity"/>
    <property type="evidence" value="ECO:0007669"/>
    <property type="project" value="UniProtKB-KW"/>
</dbReference>
<dbReference type="GO" id="GO:0015074">
    <property type="term" value="P:DNA integration"/>
    <property type="evidence" value="ECO:0007669"/>
    <property type="project" value="UniProtKB-KW"/>
</dbReference>
<evidence type="ECO:0000313" key="21">
    <source>
        <dbReference type="EMBL" id="KAK1612625.1"/>
    </source>
</evidence>
<dbReference type="Gene3D" id="3.30.420.10">
    <property type="entry name" value="Ribonuclease H-like superfamily/Ribonuclease H"/>
    <property type="match status" value="1"/>
</dbReference>
<evidence type="ECO:0000256" key="3">
    <source>
        <dbReference type="ARBA" id="ARBA00022679"/>
    </source>
</evidence>
<evidence type="ECO:0000256" key="16">
    <source>
        <dbReference type="PROSITE-ProRule" id="PRU00047"/>
    </source>
</evidence>
<dbReference type="Gene3D" id="3.30.70.270">
    <property type="match status" value="2"/>
</dbReference>
<dbReference type="SUPFAM" id="SSF57756">
    <property type="entry name" value="Retrovirus zinc finger-like domains"/>
    <property type="match status" value="1"/>
</dbReference>
<evidence type="ECO:0000256" key="7">
    <source>
        <dbReference type="ARBA" id="ARBA00022750"/>
    </source>
</evidence>
<dbReference type="PROSITE" id="PS50878">
    <property type="entry name" value="RT_POL"/>
    <property type="match status" value="1"/>
</dbReference>
<feature type="compositionally biased region" description="Gly residues" evidence="17">
    <location>
        <begin position="100"/>
        <end position="112"/>
    </location>
</feature>
<dbReference type="GO" id="GO:0003964">
    <property type="term" value="F:RNA-directed DNA polymerase activity"/>
    <property type="evidence" value="ECO:0007669"/>
    <property type="project" value="UniProtKB-KW"/>
</dbReference>
<keyword evidence="7" id="KW-0064">Aspartyl protease</keyword>
<sequence length="1997" mass="228863">MARQCSRGPNSCKSRVGADVTPANPDTNQHHRSKHLWRRHEYCEQHPRQVNPRRVPSSARTRSRRSSSRRFSTRSRSEAIRQERTRREKLRGQIDRSARGGSGSVGGYGGGARRWPERGGGHGGDAIATGVARDCDPEVEAINDGAPEGSYELVYEEPDLTGGVEGVDYGIVYGPDDTEKSLRKDHINDLYTTTCSAIMANTFPKRTLRKVEGWLGDYDGPITALLCGMLKELHCDPRIPVIKYTYYDGEILAKCRVSVQLPEKLLMSRIMPYGEAKTITTAYHMGLFKAILEIRQHKSVELLCSEFSHIPHAEEDEDPTLNHLVLAHRSPEAAAQHMDSCKSLLTTMYLLHMKMRGEIDHMLAEFTDPDKVQTRMRDLRAQPQHTTPFFNPDSDVDLSDQWSKRNPLTRDPLTPNFVPHYPHVSASYDTGYGGDHSWNINCSESPIENSTGWRFGEPFGDEEEPIPCDTGDENLEMGLPKTSQYVVGESSGTKKKKKKKMRGQVNRNPPWMTGEEELYSTGDMGNEGKGVTLSDFQNARPLPFTSAPEPMDAEDWLMDTERKLKTVGCNDEEKIRYTTYLLSGPAASWWENLVAVHPPDKVFTWEEFKKKFRDAHVPDSVVELKKREFEELRQNTAPIMQYVRDFNRLSRYAPEDVDTEEKRKKRFMKGMNPYMKMQLRLARTAEFQELIDSAITFEDDYRQVQEDRRKRARIEPRKYPISKPTPDRSFKPRYRPTTGNQYNRGGQSQNPINQIICNNCGLRGHLQKDCQKPRIICYGCGKDGHIKPDCPNKASWSGQSSGGRGGNNNNNNRNNNNNNRNYNNNNNKRGKPYGKLNCTSLEQAEESDQTVLETPITVLSAGGTILVTHVKEAQVLTICDCVYFADLFIIPMKDISVILGMDWLTENGAVINCGDKTVSLRNSIGGRIVFQGDKYSELEIGLELNSLKEVRIEDIPVVNEFKDVFPKELPGMPPDREIEFTIDLIPGTAPIAQPPYKMGPKELVELKAQIDELEQKGFIQESVSPWGTPVIFVDKRDGGKRMCGDYRNLNNVTIKNKYPLPRIQDLFDQVQGAGVFSKIDLRSGYHQIKIKKEDVPKTAFVSRYGHHEYLVVPFGLTNAPAIFMNLMNKIFMKYLDKFVIVFIDDILIYSKDKEEHAKHLKIVLQTLREHQLYAKFSKCKFWLDSVEFLGHVITKEGIAVNPSKVQSVLEWKSPKNAKEIRGFLGMAGYYRRFIEGFSKIAGPMTKLLKKNTPFVWTDECEASFQTLKDKLTTAPVLAVPEPGKDYTVYCDASKNGLGCVLMQDRKVIAYGSRQLKPHEHNYPVHDLELAAVVYALKSWRQFLYGSKCELYTDHKSLKYFFTQKELNMRQKRWLELIKDYDLKINYTPGKANVVADALSRKSTENQPTEWEIPKELRKELEDAQILFIQGDVKGSIATMRIMDEMYSDLKYEIIRKQADDLFIQEEIKRIGEGRPSEFHLGDFDSLYFQKRICVPDDPEVKSIILKEAHETPYSIHPGSTKMYMDLKEMFWWNNMKREIAQYVSECHTCQRVKAEHQSPAGLLKPLEIPEWKWDEIGMDFVTGLPMTSKRKDMIWVIVDRLTKSAHFIAVNTKDTAEKLVDIYVKEIVSKHGVPKKIVSDRGSIFTSAFWKQLQESLGSKLDFSTAYHPQTGGQTERTNQILEDMLRACALNFGGSWEDHLPLAEFSYNNSYQSSIQMAPYEALYGRKCRSPICWFETGENKEFTPDYIKERQDVIEVIRDRLKIAQSRQKSYADLKRRDWEPKVGDMVYLKVSPMKGLKRFGVKGKLSPRYIGPFKIISQNRGTAFELELPAQLSQVHNVFHVSQLRKCLKAPDDPITYEEIELQSDLTYVERPEKILEVQWKKLRNRAIKYCKVQWQHHPEREATWETEEELRKSYPEMFRTRGPGSINCIELHYLAVHRQVHPCSYCDPEVEAINDGAPEGSYELVYEEPDLTGGVEGVDYGIVYGPDDTEVEE</sequence>
<evidence type="ECO:0000256" key="17">
    <source>
        <dbReference type="SAM" id="MobiDB-lite"/>
    </source>
</evidence>
<evidence type="ECO:0000256" key="12">
    <source>
        <dbReference type="ARBA" id="ARBA00022918"/>
    </source>
</evidence>
<dbReference type="CDD" id="cd00303">
    <property type="entry name" value="retropepsin_like"/>
    <property type="match status" value="1"/>
</dbReference>
<feature type="domain" description="CCHC-type" evidence="18">
    <location>
        <begin position="757"/>
        <end position="772"/>
    </location>
</feature>
<keyword evidence="15" id="KW-0233">DNA recombination</keyword>
<dbReference type="Pfam" id="PF24626">
    <property type="entry name" value="SH3_Tf2-1"/>
    <property type="match status" value="1"/>
</dbReference>
<keyword evidence="3" id="KW-0808">Transferase</keyword>
<keyword evidence="10" id="KW-0460">Magnesium</keyword>
<feature type="compositionally biased region" description="Basic residues" evidence="17">
    <location>
        <begin position="61"/>
        <end position="73"/>
    </location>
</feature>
<dbReference type="Pfam" id="PF17917">
    <property type="entry name" value="RT_RNaseH"/>
    <property type="match status" value="1"/>
</dbReference>
<dbReference type="GO" id="GO:0008270">
    <property type="term" value="F:zinc ion binding"/>
    <property type="evidence" value="ECO:0007669"/>
    <property type="project" value="UniProtKB-KW"/>
</dbReference>
<dbReference type="FunFam" id="3.30.70.270:FF:000020">
    <property type="entry name" value="Transposon Tf2-6 polyprotein-like Protein"/>
    <property type="match status" value="1"/>
</dbReference>
<feature type="region of interest" description="Disordered" evidence="17">
    <location>
        <begin position="1"/>
        <end position="129"/>
    </location>
</feature>
<feature type="domain" description="Reverse transcriptase" evidence="19">
    <location>
        <begin position="1014"/>
        <end position="1193"/>
    </location>
</feature>
<evidence type="ECO:0000256" key="13">
    <source>
        <dbReference type="ARBA" id="ARBA00022932"/>
    </source>
</evidence>
<keyword evidence="16" id="KW-0863">Zinc-finger</keyword>
<dbReference type="Pfam" id="PF03732">
    <property type="entry name" value="Retrotrans_gag"/>
    <property type="match status" value="1"/>
</dbReference>
<dbReference type="InterPro" id="IPR056924">
    <property type="entry name" value="SH3_Tf2-1"/>
</dbReference>
<dbReference type="GO" id="GO:0004190">
    <property type="term" value="F:aspartic-type endopeptidase activity"/>
    <property type="evidence" value="ECO:0007669"/>
    <property type="project" value="UniProtKB-KW"/>
</dbReference>
<feature type="region of interest" description="Disordered" evidence="17">
    <location>
        <begin position="487"/>
        <end position="516"/>
    </location>
</feature>
<dbReference type="InterPro" id="IPR043502">
    <property type="entry name" value="DNA/RNA_pol_sf"/>
</dbReference>
<dbReference type="GO" id="GO:0003887">
    <property type="term" value="F:DNA-directed DNA polymerase activity"/>
    <property type="evidence" value="ECO:0007669"/>
    <property type="project" value="UniProtKB-KW"/>
</dbReference>
<dbReference type="InterPro" id="IPR050951">
    <property type="entry name" value="Retrovirus_Pol_polyprotein"/>
</dbReference>
<evidence type="ECO:0000259" key="20">
    <source>
        <dbReference type="PROSITE" id="PS50994"/>
    </source>
</evidence>
<feature type="compositionally biased region" description="Basic residues" evidence="17">
    <location>
        <begin position="493"/>
        <end position="502"/>
    </location>
</feature>
<evidence type="ECO:0000256" key="15">
    <source>
        <dbReference type="ARBA" id="ARBA00023172"/>
    </source>
</evidence>
<dbReference type="Gene3D" id="4.10.60.10">
    <property type="entry name" value="Zinc finger, CCHC-type"/>
    <property type="match status" value="1"/>
</dbReference>
<evidence type="ECO:0000256" key="9">
    <source>
        <dbReference type="ARBA" id="ARBA00022801"/>
    </source>
</evidence>
<dbReference type="CDD" id="cd09274">
    <property type="entry name" value="RNase_HI_RT_Ty3"/>
    <property type="match status" value="1"/>
</dbReference>
<evidence type="ECO:0000256" key="1">
    <source>
        <dbReference type="ARBA" id="ARBA00012493"/>
    </source>
</evidence>
<dbReference type="Pfam" id="PF08284">
    <property type="entry name" value="RVP_2"/>
    <property type="match status" value="1"/>
</dbReference>
<keyword evidence="6" id="KW-0479">Metal-binding</keyword>
<keyword evidence="8" id="KW-0255">Endonuclease</keyword>
<evidence type="ECO:0000256" key="4">
    <source>
        <dbReference type="ARBA" id="ARBA00022695"/>
    </source>
</evidence>
<dbReference type="PANTHER" id="PTHR37984">
    <property type="entry name" value="PROTEIN CBG26694"/>
    <property type="match status" value="1"/>
</dbReference>
<evidence type="ECO:0000256" key="11">
    <source>
        <dbReference type="ARBA" id="ARBA00022908"/>
    </source>
</evidence>
<organism evidence="21 22">
    <name type="scientific">Lolium multiflorum</name>
    <name type="common">Italian ryegrass</name>
    <name type="synonym">Lolium perenne subsp. multiflorum</name>
    <dbReference type="NCBI Taxonomy" id="4521"/>
    <lineage>
        <taxon>Eukaryota</taxon>
        <taxon>Viridiplantae</taxon>
        <taxon>Streptophyta</taxon>
        <taxon>Embryophyta</taxon>
        <taxon>Tracheophyta</taxon>
        <taxon>Spermatophyta</taxon>
        <taxon>Magnoliopsida</taxon>
        <taxon>Liliopsida</taxon>
        <taxon>Poales</taxon>
        <taxon>Poaceae</taxon>
        <taxon>BOP clade</taxon>
        <taxon>Pooideae</taxon>
        <taxon>Poodae</taxon>
        <taxon>Poeae</taxon>
        <taxon>Poeae Chloroplast Group 2 (Poeae type)</taxon>
        <taxon>Loliodinae</taxon>
        <taxon>Loliinae</taxon>
        <taxon>Lolium</taxon>
    </lineage>
</organism>
<evidence type="ECO:0000256" key="14">
    <source>
        <dbReference type="ARBA" id="ARBA00023125"/>
    </source>
</evidence>
<keyword evidence="11" id="KW-0229">DNA integration</keyword>
<dbReference type="Gene3D" id="3.10.10.10">
    <property type="entry name" value="HIV Type 1 Reverse Transcriptase, subunit A, domain 1"/>
    <property type="match status" value="1"/>
</dbReference>
<dbReference type="InterPro" id="IPR001584">
    <property type="entry name" value="Integrase_cat-core"/>
</dbReference>
<feature type="domain" description="Integrase catalytic" evidence="20">
    <location>
        <begin position="1561"/>
        <end position="1728"/>
    </location>
</feature>
<feature type="compositionally biased region" description="Basic and acidic residues" evidence="17">
    <location>
        <begin position="75"/>
        <end position="98"/>
    </location>
</feature>
<dbReference type="GO" id="GO:0006310">
    <property type="term" value="P:DNA recombination"/>
    <property type="evidence" value="ECO:0007669"/>
    <property type="project" value="UniProtKB-KW"/>
</dbReference>
<dbReference type="PROSITE" id="PS50994">
    <property type="entry name" value="INTEGRASE"/>
    <property type="match status" value="1"/>
</dbReference>
<dbReference type="InterPro" id="IPR012337">
    <property type="entry name" value="RNaseH-like_sf"/>
</dbReference>
<keyword evidence="5" id="KW-0540">Nuclease</keyword>
<keyword evidence="4" id="KW-0548">Nucleotidyltransferase</keyword>
<dbReference type="GO" id="GO:0006508">
    <property type="term" value="P:proteolysis"/>
    <property type="evidence" value="ECO:0007669"/>
    <property type="project" value="UniProtKB-KW"/>
</dbReference>
<accession>A0AAD8R258</accession>
<keyword evidence="9" id="KW-0378">Hydrolase</keyword>
<dbReference type="SUPFAM" id="SSF54160">
    <property type="entry name" value="Chromo domain-like"/>
    <property type="match status" value="1"/>
</dbReference>
<dbReference type="FunFam" id="3.30.420.10:FF:000032">
    <property type="entry name" value="Retrovirus-related Pol polyprotein from transposon 297-like Protein"/>
    <property type="match status" value="1"/>
</dbReference>
<evidence type="ECO:0000313" key="22">
    <source>
        <dbReference type="Proteomes" id="UP001231189"/>
    </source>
</evidence>
<evidence type="ECO:0000256" key="8">
    <source>
        <dbReference type="ARBA" id="ARBA00022759"/>
    </source>
</evidence>
<keyword evidence="12" id="KW-0695">RNA-directed DNA polymerase</keyword>
<dbReference type="SMART" id="SM00343">
    <property type="entry name" value="ZnF_C2HC"/>
    <property type="match status" value="2"/>
</dbReference>
<dbReference type="GO" id="GO:0003677">
    <property type="term" value="F:DNA binding"/>
    <property type="evidence" value="ECO:0007669"/>
    <property type="project" value="UniProtKB-KW"/>
</dbReference>
<evidence type="ECO:0000259" key="18">
    <source>
        <dbReference type="PROSITE" id="PS50158"/>
    </source>
</evidence>
<keyword evidence="2" id="KW-0645">Protease</keyword>
<evidence type="ECO:0000256" key="2">
    <source>
        <dbReference type="ARBA" id="ARBA00022670"/>
    </source>
</evidence>
<evidence type="ECO:0000259" key="19">
    <source>
        <dbReference type="PROSITE" id="PS50878"/>
    </source>
</evidence>
<dbReference type="Pfam" id="PF00665">
    <property type="entry name" value="rve"/>
    <property type="match status" value="1"/>
</dbReference>
<dbReference type="Gene3D" id="1.10.340.70">
    <property type="match status" value="1"/>
</dbReference>
<feature type="region of interest" description="Disordered" evidence="17">
    <location>
        <begin position="791"/>
        <end position="829"/>
    </location>
</feature>
<dbReference type="InterPro" id="IPR016197">
    <property type="entry name" value="Chromo-like_dom_sf"/>
</dbReference>
<dbReference type="EMBL" id="JAUUTY010000007">
    <property type="protein sequence ID" value="KAK1612625.1"/>
    <property type="molecule type" value="Genomic_DNA"/>
</dbReference>
<dbReference type="Gene3D" id="2.40.70.10">
    <property type="entry name" value="Acid Proteases"/>
    <property type="match status" value="1"/>
</dbReference>
<keyword evidence="22" id="KW-1185">Reference proteome</keyword>
<dbReference type="EC" id="2.7.7.49" evidence="1"/>
<feature type="domain" description="CCHC-type" evidence="18">
    <location>
        <begin position="777"/>
        <end position="792"/>
    </location>
</feature>
<comment type="caution">
    <text evidence="21">The sequence shown here is derived from an EMBL/GenBank/DDBJ whole genome shotgun (WGS) entry which is preliminary data.</text>
</comment>